<proteinExistence type="predicted"/>
<dbReference type="Gene3D" id="3.30.170.10">
    <property type="entry name" value="Cyclin-dependent kinase, regulatory subunit"/>
    <property type="match status" value="1"/>
</dbReference>
<dbReference type="PANTHER" id="PTHR47165:SF4">
    <property type="entry name" value="OS03G0429900 PROTEIN"/>
    <property type="match status" value="1"/>
</dbReference>
<name>A0A498JBC7_MALDO</name>
<dbReference type="SUPFAM" id="SSF50249">
    <property type="entry name" value="Nucleic acid-binding proteins"/>
    <property type="match status" value="1"/>
</dbReference>
<accession>A0A498JBC7</accession>
<feature type="region of interest" description="Disordered" evidence="1">
    <location>
        <begin position="248"/>
        <end position="270"/>
    </location>
</feature>
<evidence type="ECO:0000313" key="3">
    <source>
        <dbReference type="Proteomes" id="UP000290289"/>
    </source>
</evidence>
<organism evidence="2 3">
    <name type="scientific">Malus domestica</name>
    <name type="common">Apple</name>
    <name type="synonym">Pyrus malus</name>
    <dbReference type="NCBI Taxonomy" id="3750"/>
    <lineage>
        <taxon>Eukaryota</taxon>
        <taxon>Viridiplantae</taxon>
        <taxon>Streptophyta</taxon>
        <taxon>Embryophyta</taxon>
        <taxon>Tracheophyta</taxon>
        <taxon>Spermatophyta</taxon>
        <taxon>Magnoliopsida</taxon>
        <taxon>eudicotyledons</taxon>
        <taxon>Gunneridae</taxon>
        <taxon>Pentapetalae</taxon>
        <taxon>rosids</taxon>
        <taxon>fabids</taxon>
        <taxon>Rosales</taxon>
        <taxon>Rosaceae</taxon>
        <taxon>Amygdaloideae</taxon>
        <taxon>Maleae</taxon>
        <taxon>Malus</taxon>
    </lineage>
</organism>
<dbReference type="InterPro" id="IPR036858">
    <property type="entry name" value="Cyclin-dep_kinase_reg-sub_sf"/>
</dbReference>
<evidence type="ECO:0000313" key="2">
    <source>
        <dbReference type="EMBL" id="RXH92145.1"/>
    </source>
</evidence>
<evidence type="ECO:0008006" key="4">
    <source>
        <dbReference type="Google" id="ProtNLM"/>
    </source>
</evidence>
<dbReference type="Proteomes" id="UP000290289">
    <property type="component" value="Chromosome 8"/>
</dbReference>
<gene>
    <name evidence="2" type="ORF">DVH24_021168</name>
</gene>
<protein>
    <recommendedName>
        <fullName evidence="4">Replication factor A C-terminal domain-containing protein</fullName>
    </recommendedName>
</protein>
<sequence length="380" mass="43980">MLYMRLNRDDILTDVIGDLIVVQHLEPKQINQRIVQKKEVFVTLWEDVAKVFASLLVHTMFLPIIIVFTSLKVKVYLVPVPQFFSLTRTSQRLTHTNQPFKGPVQLLPPSSRQMNKAEVLCTGRRVTIDELAFLDPDLYKNDTFLCNASIKRFDTRYNWWYSVYPNCVKQMQKDPTTRQLICQKHPNQIPTPWYKVNLILEDSTNEINLSLAIYTFNSSDLLIFKVSNDEAIQPITSQVLQTESTISSTTVSSSTSPTQTINQSHKQKRESMRRALFTGTGQRKRHKGTRFISKHLGQIQYSDKYFDDIYEFRHVTKLLPKNGLLCRKLFSLSGHINTTCVFPWFPVMLGKVLRFNLYNVGTKELTSPSCSEFTLNLQII</sequence>
<dbReference type="GO" id="GO:0016538">
    <property type="term" value="F:cyclin-dependent protein serine/threonine kinase regulator activity"/>
    <property type="evidence" value="ECO:0007669"/>
    <property type="project" value="InterPro"/>
</dbReference>
<dbReference type="AlphaFoldDB" id="A0A498JBC7"/>
<dbReference type="Gene3D" id="2.40.50.140">
    <property type="entry name" value="Nucleic acid-binding proteins"/>
    <property type="match status" value="1"/>
</dbReference>
<keyword evidence="3" id="KW-1185">Reference proteome</keyword>
<evidence type="ECO:0000256" key="1">
    <source>
        <dbReference type="SAM" id="MobiDB-lite"/>
    </source>
</evidence>
<dbReference type="InterPro" id="IPR012340">
    <property type="entry name" value="NA-bd_OB-fold"/>
</dbReference>
<dbReference type="PANTHER" id="PTHR47165">
    <property type="entry name" value="OS03G0429900 PROTEIN"/>
    <property type="match status" value="1"/>
</dbReference>
<dbReference type="SUPFAM" id="SSF55637">
    <property type="entry name" value="Cell cycle regulatory proteins"/>
    <property type="match status" value="1"/>
</dbReference>
<dbReference type="EMBL" id="RDQH01000334">
    <property type="protein sequence ID" value="RXH92145.1"/>
    <property type="molecule type" value="Genomic_DNA"/>
</dbReference>
<comment type="caution">
    <text evidence="2">The sequence shown here is derived from an EMBL/GenBank/DDBJ whole genome shotgun (WGS) entry which is preliminary data.</text>
</comment>
<feature type="compositionally biased region" description="Low complexity" evidence="1">
    <location>
        <begin position="248"/>
        <end position="260"/>
    </location>
</feature>
<reference evidence="2 3" key="1">
    <citation type="submission" date="2018-10" db="EMBL/GenBank/DDBJ databases">
        <title>A high-quality apple genome assembly.</title>
        <authorList>
            <person name="Hu J."/>
        </authorList>
    </citation>
    <scope>NUCLEOTIDE SEQUENCE [LARGE SCALE GENOMIC DNA]</scope>
    <source>
        <strain evidence="3">cv. HFTH1</strain>
        <tissue evidence="2">Young leaf</tissue>
    </source>
</reference>